<dbReference type="AlphaFoldDB" id="A0A914W6L2"/>
<feature type="compositionally biased region" description="Basic and acidic residues" evidence="1">
    <location>
        <begin position="1"/>
        <end position="13"/>
    </location>
</feature>
<accession>A0A914W6L2</accession>
<feature type="region of interest" description="Disordered" evidence="1">
    <location>
        <begin position="1"/>
        <end position="92"/>
    </location>
</feature>
<protein>
    <submittedName>
        <fullName evidence="3">Uncharacterized protein</fullName>
    </submittedName>
</protein>
<name>A0A914W6L2_9BILA</name>
<sequence>MESRGRIGRDVPLARRRFRGATGGRLLDGRRSSSTGGANEAPSPDDDPRSSYAPTKRSSALRATASSNVDCFTRSRSGRPPPSVDHRRHSTHTIQRLNFQIDSTAWLSPFIRRPRCSHAE</sequence>
<dbReference type="Proteomes" id="UP000887566">
    <property type="component" value="Unplaced"/>
</dbReference>
<dbReference type="WBParaSite" id="PSAMB.scaffold3127size19576.g20418.t1">
    <property type="protein sequence ID" value="PSAMB.scaffold3127size19576.g20418.t1"/>
    <property type="gene ID" value="PSAMB.scaffold3127size19576.g20418"/>
</dbReference>
<evidence type="ECO:0000313" key="2">
    <source>
        <dbReference type="Proteomes" id="UP000887566"/>
    </source>
</evidence>
<proteinExistence type="predicted"/>
<evidence type="ECO:0000313" key="3">
    <source>
        <dbReference type="WBParaSite" id="PSAMB.scaffold3127size19576.g20418.t1"/>
    </source>
</evidence>
<evidence type="ECO:0000256" key="1">
    <source>
        <dbReference type="SAM" id="MobiDB-lite"/>
    </source>
</evidence>
<organism evidence="2 3">
    <name type="scientific">Plectus sambesii</name>
    <dbReference type="NCBI Taxonomy" id="2011161"/>
    <lineage>
        <taxon>Eukaryota</taxon>
        <taxon>Metazoa</taxon>
        <taxon>Ecdysozoa</taxon>
        <taxon>Nematoda</taxon>
        <taxon>Chromadorea</taxon>
        <taxon>Plectida</taxon>
        <taxon>Plectina</taxon>
        <taxon>Plectoidea</taxon>
        <taxon>Plectidae</taxon>
        <taxon>Plectus</taxon>
    </lineage>
</organism>
<keyword evidence="2" id="KW-1185">Reference proteome</keyword>
<reference evidence="3" key="1">
    <citation type="submission" date="2022-11" db="UniProtKB">
        <authorList>
            <consortium name="WormBaseParasite"/>
        </authorList>
    </citation>
    <scope>IDENTIFICATION</scope>
</reference>